<gene>
    <name evidence="2" type="ORF">ACFO0N_02845</name>
</gene>
<dbReference type="RefSeq" id="WP_267625334.1">
    <property type="nucleotide sequence ID" value="NZ_JAODIW010000010.1"/>
</dbReference>
<evidence type="ECO:0000313" key="3">
    <source>
        <dbReference type="Proteomes" id="UP001595921"/>
    </source>
</evidence>
<keyword evidence="3" id="KW-1185">Reference proteome</keyword>
<evidence type="ECO:0000313" key="2">
    <source>
        <dbReference type="EMBL" id="MFC4356882.1"/>
    </source>
</evidence>
<dbReference type="AlphaFoldDB" id="A0ABD5P7Q0"/>
<feature type="region of interest" description="Disordered" evidence="1">
    <location>
        <begin position="64"/>
        <end position="85"/>
    </location>
</feature>
<sequence length="85" mass="8613">MADIGDEPPDCIAPVVYEEVAPETLSTTPGAEAPAILVSSAGAFTAVCTEEPCPFAYAPGVRPRHDGSVPVVSDTNGSYSTTTAS</sequence>
<reference evidence="2 3" key="1">
    <citation type="journal article" date="2019" name="Int. J. Syst. Evol. Microbiol.">
        <title>The Global Catalogue of Microorganisms (GCM) 10K type strain sequencing project: providing services to taxonomists for standard genome sequencing and annotation.</title>
        <authorList>
            <consortium name="The Broad Institute Genomics Platform"/>
            <consortium name="The Broad Institute Genome Sequencing Center for Infectious Disease"/>
            <person name="Wu L."/>
            <person name="Ma J."/>
        </authorList>
    </citation>
    <scope>NUCLEOTIDE SEQUENCE [LARGE SCALE GENOMIC DNA]</scope>
    <source>
        <strain evidence="2 3">CGMCC 1.12553</strain>
    </source>
</reference>
<dbReference type="Proteomes" id="UP001595921">
    <property type="component" value="Unassembled WGS sequence"/>
</dbReference>
<feature type="compositionally biased region" description="Polar residues" evidence="1">
    <location>
        <begin position="73"/>
        <end position="85"/>
    </location>
</feature>
<organism evidence="2 3">
    <name type="scientific">Halobium salinum</name>
    <dbReference type="NCBI Taxonomy" id="1364940"/>
    <lineage>
        <taxon>Archaea</taxon>
        <taxon>Methanobacteriati</taxon>
        <taxon>Methanobacteriota</taxon>
        <taxon>Stenosarchaea group</taxon>
        <taxon>Halobacteria</taxon>
        <taxon>Halobacteriales</taxon>
        <taxon>Haloferacaceae</taxon>
        <taxon>Halobium</taxon>
    </lineage>
</organism>
<name>A0ABD5P7Q0_9EURY</name>
<comment type="caution">
    <text evidence="2">The sequence shown here is derived from an EMBL/GenBank/DDBJ whole genome shotgun (WGS) entry which is preliminary data.</text>
</comment>
<evidence type="ECO:0000256" key="1">
    <source>
        <dbReference type="SAM" id="MobiDB-lite"/>
    </source>
</evidence>
<protein>
    <submittedName>
        <fullName evidence="2">Uncharacterized protein</fullName>
    </submittedName>
</protein>
<accession>A0ABD5P7Q0</accession>
<dbReference type="EMBL" id="JBHSDS010000002">
    <property type="protein sequence ID" value="MFC4356882.1"/>
    <property type="molecule type" value="Genomic_DNA"/>
</dbReference>
<proteinExistence type="predicted"/>